<reference evidence="2 3" key="1">
    <citation type="journal article" date="2014" name="Agronomy (Basel)">
        <title>A Draft Genome Sequence for Ensete ventricosum, the Drought-Tolerant Tree Against Hunger.</title>
        <authorList>
            <person name="Harrison J."/>
            <person name="Moore K.A."/>
            <person name="Paszkiewicz K."/>
            <person name="Jones T."/>
            <person name="Grant M."/>
            <person name="Ambacheew D."/>
            <person name="Muzemil S."/>
            <person name="Studholme D.J."/>
        </authorList>
    </citation>
    <scope>NUCLEOTIDE SEQUENCE [LARGE SCALE GENOMIC DNA]</scope>
</reference>
<evidence type="ECO:0000313" key="2">
    <source>
        <dbReference type="EMBL" id="RRT57270.1"/>
    </source>
</evidence>
<evidence type="ECO:0000256" key="1">
    <source>
        <dbReference type="SAM" id="MobiDB-lite"/>
    </source>
</evidence>
<name>A0A426YZV1_ENSVE</name>
<dbReference type="EMBL" id="AMZH03009243">
    <property type="protein sequence ID" value="RRT57270.1"/>
    <property type="molecule type" value="Genomic_DNA"/>
</dbReference>
<accession>A0A426YZV1</accession>
<protein>
    <submittedName>
        <fullName evidence="2">Uncharacterized protein</fullName>
    </submittedName>
</protein>
<evidence type="ECO:0000313" key="3">
    <source>
        <dbReference type="Proteomes" id="UP000287651"/>
    </source>
</evidence>
<feature type="non-terminal residue" evidence="2">
    <location>
        <position position="79"/>
    </location>
</feature>
<proteinExistence type="predicted"/>
<dbReference type="AlphaFoldDB" id="A0A426YZV1"/>
<dbReference type="Proteomes" id="UP000287651">
    <property type="component" value="Unassembled WGS sequence"/>
</dbReference>
<comment type="caution">
    <text evidence="2">The sequence shown here is derived from an EMBL/GenBank/DDBJ whole genome shotgun (WGS) entry which is preliminary data.</text>
</comment>
<sequence length="79" mass="8126">MMVGPRTQSSPLCPGPSVSPVVGSTILASVFGPSRPVEPNTLLSSGVLVPATPPVDSVNPYPCHGHKKARRRPTSAPLS</sequence>
<organism evidence="2 3">
    <name type="scientific">Ensete ventricosum</name>
    <name type="common">Abyssinian banana</name>
    <name type="synonym">Musa ensete</name>
    <dbReference type="NCBI Taxonomy" id="4639"/>
    <lineage>
        <taxon>Eukaryota</taxon>
        <taxon>Viridiplantae</taxon>
        <taxon>Streptophyta</taxon>
        <taxon>Embryophyta</taxon>
        <taxon>Tracheophyta</taxon>
        <taxon>Spermatophyta</taxon>
        <taxon>Magnoliopsida</taxon>
        <taxon>Liliopsida</taxon>
        <taxon>Zingiberales</taxon>
        <taxon>Musaceae</taxon>
        <taxon>Ensete</taxon>
    </lineage>
</organism>
<feature type="compositionally biased region" description="Basic residues" evidence="1">
    <location>
        <begin position="64"/>
        <end position="73"/>
    </location>
</feature>
<feature type="region of interest" description="Disordered" evidence="1">
    <location>
        <begin position="52"/>
        <end position="79"/>
    </location>
</feature>
<gene>
    <name evidence="2" type="ORF">B296_00030736</name>
</gene>